<proteinExistence type="predicted"/>
<accession>A0A7J6VCN2</accession>
<gene>
    <name evidence="1" type="ORF">FRX31_028299</name>
</gene>
<dbReference type="Proteomes" id="UP000554482">
    <property type="component" value="Unassembled WGS sequence"/>
</dbReference>
<sequence>MKRGFERKRYNLRSCEGLKTKKKSSLIDETAVATSRLENKKKQATEVPPSFSSSSAEFSRIPIDLIPNILNKLPLYR</sequence>
<protein>
    <submittedName>
        <fullName evidence="1">Uncharacterized protein</fullName>
    </submittedName>
</protein>
<comment type="caution">
    <text evidence="1">The sequence shown here is derived from an EMBL/GenBank/DDBJ whole genome shotgun (WGS) entry which is preliminary data.</text>
</comment>
<name>A0A7J6VCN2_THATH</name>
<reference evidence="1 2" key="1">
    <citation type="submission" date="2020-06" db="EMBL/GenBank/DDBJ databases">
        <title>Transcriptomic and genomic resources for Thalictrum thalictroides and T. hernandezii: Facilitating candidate gene discovery in an emerging model plant lineage.</title>
        <authorList>
            <person name="Arias T."/>
            <person name="Riano-Pachon D.M."/>
            <person name="Di Stilio V.S."/>
        </authorList>
    </citation>
    <scope>NUCLEOTIDE SEQUENCE [LARGE SCALE GENOMIC DNA]</scope>
    <source>
        <strain evidence="2">cv. WT478/WT964</strain>
        <tissue evidence="1">Leaves</tissue>
    </source>
</reference>
<dbReference type="AlphaFoldDB" id="A0A7J6VCN2"/>
<keyword evidence="2" id="KW-1185">Reference proteome</keyword>
<dbReference type="EMBL" id="JABWDY010035216">
    <property type="protein sequence ID" value="KAF5182112.1"/>
    <property type="molecule type" value="Genomic_DNA"/>
</dbReference>
<evidence type="ECO:0000313" key="1">
    <source>
        <dbReference type="EMBL" id="KAF5182112.1"/>
    </source>
</evidence>
<organism evidence="1 2">
    <name type="scientific">Thalictrum thalictroides</name>
    <name type="common">Rue-anemone</name>
    <name type="synonym">Anemone thalictroides</name>
    <dbReference type="NCBI Taxonomy" id="46969"/>
    <lineage>
        <taxon>Eukaryota</taxon>
        <taxon>Viridiplantae</taxon>
        <taxon>Streptophyta</taxon>
        <taxon>Embryophyta</taxon>
        <taxon>Tracheophyta</taxon>
        <taxon>Spermatophyta</taxon>
        <taxon>Magnoliopsida</taxon>
        <taxon>Ranunculales</taxon>
        <taxon>Ranunculaceae</taxon>
        <taxon>Thalictroideae</taxon>
        <taxon>Thalictrum</taxon>
    </lineage>
</organism>
<evidence type="ECO:0000313" key="2">
    <source>
        <dbReference type="Proteomes" id="UP000554482"/>
    </source>
</evidence>